<dbReference type="GO" id="GO:0042773">
    <property type="term" value="P:ATP synthesis coupled electron transport"/>
    <property type="evidence" value="ECO:0007669"/>
    <property type="project" value="TreeGrafter"/>
</dbReference>
<dbReference type="InterPro" id="IPR045187">
    <property type="entry name" value="CcO_II"/>
</dbReference>
<dbReference type="EMBL" id="JADHEI010000052">
    <property type="protein sequence ID" value="MBF2735789.1"/>
    <property type="molecule type" value="Genomic_DNA"/>
</dbReference>
<dbReference type="Pfam" id="PF00116">
    <property type="entry name" value="COX2"/>
    <property type="match status" value="1"/>
</dbReference>
<accession>A0A930XYJ5</accession>
<keyword evidence="8" id="KW-1278">Translocase</keyword>
<dbReference type="InterPro" id="IPR008972">
    <property type="entry name" value="Cupredoxin"/>
</dbReference>
<dbReference type="SUPFAM" id="SSF46626">
    <property type="entry name" value="Cytochrome c"/>
    <property type="match status" value="1"/>
</dbReference>
<dbReference type="GO" id="GO:0005886">
    <property type="term" value="C:plasma membrane"/>
    <property type="evidence" value="ECO:0007669"/>
    <property type="project" value="UniProtKB-SubCell"/>
</dbReference>
<evidence type="ECO:0000256" key="10">
    <source>
        <dbReference type="ARBA" id="ARBA00022989"/>
    </source>
</evidence>
<keyword evidence="9 17" id="KW-0249">Electron transport</keyword>
<evidence type="ECO:0000313" key="25">
    <source>
        <dbReference type="Proteomes" id="UP000604381"/>
    </source>
</evidence>
<dbReference type="PROSITE" id="PS50857">
    <property type="entry name" value="COX2_CUA"/>
    <property type="match status" value="1"/>
</dbReference>
<dbReference type="PROSITE" id="PS50999">
    <property type="entry name" value="COX2_TM"/>
    <property type="match status" value="1"/>
</dbReference>
<keyword evidence="3 17" id="KW-0813">Transport</keyword>
<evidence type="ECO:0000256" key="12">
    <source>
        <dbReference type="ARBA" id="ARBA00023008"/>
    </source>
</evidence>
<feature type="domain" description="Cytochrome oxidase subunit II copper A binding" evidence="21">
    <location>
        <begin position="125"/>
        <end position="274"/>
    </location>
</feature>
<evidence type="ECO:0000256" key="5">
    <source>
        <dbReference type="ARBA" id="ARBA00022660"/>
    </source>
</evidence>
<evidence type="ECO:0000256" key="11">
    <source>
        <dbReference type="ARBA" id="ARBA00023004"/>
    </source>
</evidence>
<proteinExistence type="inferred from homology"/>
<evidence type="ECO:0000256" key="1">
    <source>
        <dbReference type="ARBA" id="ARBA00004141"/>
    </source>
</evidence>
<comment type="caution">
    <text evidence="24">The sequence shown here is derived from an EMBL/GenBank/DDBJ whole genome shotgun (WGS) entry which is preliminary data.</text>
</comment>
<comment type="cofactor">
    <cofactor evidence="18">
        <name>Cu cation</name>
        <dbReference type="ChEBI" id="CHEBI:23378"/>
    </cofactor>
    <text evidence="18">Binds a copper A center.</text>
</comment>
<evidence type="ECO:0000256" key="9">
    <source>
        <dbReference type="ARBA" id="ARBA00022982"/>
    </source>
</evidence>
<evidence type="ECO:0000256" key="4">
    <source>
        <dbReference type="ARBA" id="ARBA00022617"/>
    </source>
</evidence>
<keyword evidence="11 16" id="KW-0408">Iron</keyword>
<dbReference type="GO" id="GO:0004129">
    <property type="term" value="F:cytochrome-c oxidase activity"/>
    <property type="evidence" value="ECO:0007669"/>
    <property type="project" value="UniProtKB-EC"/>
</dbReference>
<comment type="subcellular location">
    <subcellularLocation>
        <location evidence="17">Cell membrane</location>
        <topology evidence="17">Multi-pass membrane protein</topology>
    </subcellularLocation>
    <subcellularLocation>
        <location evidence="1">Membrane</location>
        <topology evidence="1">Multi-pass membrane protein</topology>
    </subcellularLocation>
</comment>
<keyword evidence="12 18" id="KW-0186">Copper</keyword>
<evidence type="ECO:0000256" key="15">
    <source>
        <dbReference type="ARBA" id="ARBA00047816"/>
    </source>
</evidence>
<comment type="function">
    <text evidence="14 18">Subunits I and II form the functional core of the enzyme complex. Electrons originating in cytochrome c are transferred via heme a and Cu(A) to the binuclear center formed by heme a3 and Cu(B).</text>
</comment>
<evidence type="ECO:0000256" key="7">
    <source>
        <dbReference type="ARBA" id="ARBA00022723"/>
    </source>
</evidence>
<evidence type="ECO:0000256" key="13">
    <source>
        <dbReference type="ARBA" id="ARBA00023136"/>
    </source>
</evidence>
<dbReference type="AlphaFoldDB" id="A0A930XYJ5"/>
<evidence type="ECO:0000256" key="6">
    <source>
        <dbReference type="ARBA" id="ARBA00022692"/>
    </source>
</evidence>
<keyword evidence="5 17" id="KW-0679">Respiratory chain</keyword>
<evidence type="ECO:0000256" key="14">
    <source>
        <dbReference type="ARBA" id="ARBA00024688"/>
    </source>
</evidence>
<dbReference type="InterPro" id="IPR002429">
    <property type="entry name" value="CcO_II-like_C"/>
</dbReference>
<dbReference type="InterPro" id="IPR009056">
    <property type="entry name" value="Cyt_c-like_dom"/>
</dbReference>
<evidence type="ECO:0000259" key="21">
    <source>
        <dbReference type="PROSITE" id="PS50857"/>
    </source>
</evidence>
<dbReference type="InterPro" id="IPR001505">
    <property type="entry name" value="Copper_CuA"/>
</dbReference>
<dbReference type="PRINTS" id="PR01166">
    <property type="entry name" value="CYCOXIDASEII"/>
</dbReference>
<dbReference type="Pfam" id="PF02790">
    <property type="entry name" value="COX2_TM"/>
    <property type="match status" value="1"/>
</dbReference>
<dbReference type="GO" id="GO:0020037">
    <property type="term" value="F:heme binding"/>
    <property type="evidence" value="ECO:0007669"/>
    <property type="project" value="InterPro"/>
</dbReference>
<name>A0A930XYJ5_9GAMM</name>
<feature type="domain" description="Cytochrome c" evidence="23">
    <location>
        <begin position="311"/>
        <end position="390"/>
    </location>
</feature>
<comment type="similarity">
    <text evidence="2 17">Belongs to the cytochrome c oxidase subunit 2 family.</text>
</comment>
<dbReference type="InterPro" id="IPR034210">
    <property type="entry name" value="CcO_II_C"/>
</dbReference>
<keyword evidence="6 17" id="KW-0812">Transmembrane</keyword>
<evidence type="ECO:0000313" key="24">
    <source>
        <dbReference type="EMBL" id="MBF2735789.1"/>
    </source>
</evidence>
<evidence type="ECO:0000256" key="20">
    <source>
        <dbReference type="SAM" id="SignalP"/>
    </source>
</evidence>
<dbReference type="NCBIfam" id="TIGR02866">
    <property type="entry name" value="CoxB"/>
    <property type="match status" value="1"/>
</dbReference>
<feature type="transmembrane region" description="Helical" evidence="19">
    <location>
        <begin position="96"/>
        <end position="118"/>
    </location>
</feature>
<dbReference type="Gene3D" id="1.10.760.10">
    <property type="entry name" value="Cytochrome c-like domain"/>
    <property type="match status" value="1"/>
</dbReference>
<evidence type="ECO:0000256" key="19">
    <source>
        <dbReference type="SAM" id="Phobius"/>
    </source>
</evidence>
<sequence length="407" mass="43270">MALPRPGPALRSLAAAAAAWTGAAAAAAQQANSPYTFQEPATAIAREQAELHFLVLVVIVLIGAAVFAVMLYSIVKHRKDAGHKAANFHESTTVEIIWTVIPFLIIAALAFPATRVIIDARDATNPDMTVKVVGYQWKWSYDYLDENLFFYSTLATPPEQIGSLLGYGARTHAATEVVRSENYLLEVDEHLVVPVGKKVRLLITAADVLHSWAVPALGVKQDAIPGIVREAWFRAEKEGIYRGQCTELCGKNHAFMPIVVEVVSEAEYATWLAARGGGATEEDLPVAVGDVVPATAPASAGAAPAEWTAEAVYAYGEQGYTTHCVACHQADGQGLPPTFPALAGTGIAVGGAEPHIDIVLNGKAGTTMASFAYLSDAEIAAIVHYERNAWGNDSGDLVTPEDVAARR</sequence>
<keyword evidence="7 16" id="KW-0479">Metal-binding</keyword>
<dbReference type="SUPFAM" id="SSF81464">
    <property type="entry name" value="Cytochrome c oxidase subunit II-like, transmembrane region"/>
    <property type="match status" value="1"/>
</dbReference>
<dbReference type="GO" id="GO:0005507">
    <property type="term" value="F:copper ion binding"/>
    <property type="evidence" value="ECO:0007669"/>
    <property type="project" value="InterPro"/>
</dbReference>
<dbReference type="PANTHER" id="PTHR22888">
    <property type="entry name" value="CYTOCHROME C OXIDASE, SUBUNIT II"/>
    <property type="match status" value="1"/>
</dbReference>
<dbReference type="PROSITE" id="PS00078">
    <property type="entry name" value="COX2"/>
    <property type="match status" value="1"/>
</dbReference>
<feature type="signal peptide" evidence="20">
    <location>
        <begin position="1"/>
        <end position="26"/>
    </location>
</feature>
<dbReference type="Pfam" id="PF13442">
    <property type="entry name" value="Cytochrome_CBB3"/>
    <property type="match status" value="1"/>
</dbReference>
<reference evidence="24" key="1">
    <citation type="submission" date="2020-10" db="EMBL/GenBank/DDBJ databases">
        <title>An improved Amphimedon queenslandica hologenome assembly reveals how three proteobacterial symbionts can extend the metabolic phenotypic of their marine sponge host.</title>
        <authorList>
            <person name="Degnan B."/>
            <person name="Degnan S."/>
            <person name="Xiang X."/>
        </authorList>
    </citation>
    <scope>NUCLEOTIDE SEQUENCE</scope>
    <source>
        <strain evidence="24">AqS2</strain>
    </source>
</reference>
<keyword evidence="20" id="KW-0732">Signal</keyword>
<dbReference type="InterPro" id="IPR014222">
    <property type="entry name" value="Cyt_c_oxidase_su2"/>
</dbReference>
<dbReference type="InterPro" id="IPR011759">
    <property type="entry name" value="Cyt_c_oxidase_su2_TM_dom"/>
</dbReference>
<evidence type="ECO:0000259" key="23">
    <source>
        <dbReference type="PROSITE" id="PS51007"/>
    </source>
</evidence>
<feature type="domain" description="Cytochrome oxidase subunit II transmembrane region profile" evidence="22">
    <location>
        <begin position="29"/>
        <end position="124"/>
    </location>
</feature>
<dbReference type="GO" id="GO:0016491">
    <property type="term" value="F:oxidoreductase activity"/>
    <property type="evidence" value="ECO:0007669"/>
    <property type="project" value="InterPro"/>
</dbReference>
<evidence type="ECO:0000256" key="16">
    <source>
        <dbReference type="PROSITE-ProRule" id="PRU00433"/>
    </source>
</evidence>
<evidence type="ECO:0000256" key="3">
    <source>
        <dbReference type="ARBA" id="ARBA00022448"/>
    </source>
</evidence>
<dbReference type="InterPro" id="IPR036909">
    <property type="entry name" value="Cyt_c-like_dom_sf"/>
</dbReference>
<keyword evidence="10 19" id="KW-1133">Transmembrane helix</keyword>
<evidence type="ECO:0000259" key="22">
    <source>
        <dbReference type="PROSITE" id="PS50999"/>
    </source>
</evidence>
<protein>
    <recommendedName>
        <fullName evidence="18">Cytochrome c oxidase subunit 2</fullName>
        <ecNumber evidence="18">7.1.1.9</ecNumber>
    </recommendedName>
</protein>
<evidence type="ECO:0000256" key="17">
    <source>
        <dbReference type="RuleBase" id="RU000456"/>
    </source>
</evidence>
<keyword evidence="13 19" id="KW-0472">Membrane</keyword>
<dbReference type="Proteomes" id="UP000604381">
    <property type="component" value="Unassembled WGS sequence"/>
</dbReference>
<dbReference type="Gene3D" id="2.60.40.420">
    <property type="entry name" value="Cupredoxins - blue copper proteins"/>
    <property type="match status" value="1"/>
</dbReference>
<keyword evidence="4 16" id="KW-0349">Heme</keyword>
<dbReference type="EC" id="7.1.1.9" evidence="18"/>
<feature type="chain" id="PRO_5036835892" description="Cytochrome c oxidase subunit 2" evidence="20">
    <location>
        <begin position="27"/>
        <end position="407"/>
    </location>
</feature>
<dbReference type="SUPFAM" id="SSF49503">
    <property type="entry name" value="Cupredoxins"/>
    <property type="match status" value="1"/>
</dbReference>
<evidence type="ECO:0000256" key="18">
    <source>
        <dbReference type="RuleBase" id="RU004024"/>
    </source>
</evidence>
<gene>
    <name evidence="24" type="primary">coxB</name>
    <name evidence="24" type="ORF">ISN26_06945</name>
</gene>
<dbReference type="CDD" id="cd13912">
    <property type="entry name" value="CcO_II_C"/>
    <property type="match status" value="1"/>
</dbReference>
<dbReference type="InterPro" id="IPR036257">
    <property type="entry name" value="Cyt_c_oxidase_su2_TM_sf"/>
</dbReference>
<comment type="catalytic activity">
    <reaction evidence="15 18">
        <text>4 Fe(II)-[cytochrome c] + O2 + 8 H(+)(in) = 4 Fe(III)-[cytochrome c] + 2 H2O + 4 H(+)(out)</text>
        <dbReference type="Rhea" id="RHEA:11436"/>
        <dbReference type="Rhea" id="RHEA-COMP:10350"/>
        <dbReference type="Rhea" id="RHEA-COMP:14399"/>
        <dbReference type="ChEBI" id="CHEBI:15377"/>
        <dbReference type="ChEBI" id="CHEBI:15378"/>
        <dbReference type="ChEBI" id="CHEBI:15379"/>
        <dbReference type="ChEBI" id="CHEBI:29033"/>
        <dbReference type="ChEBI" id="CHEBI:29034"/>
        <dbReference type="EC" id="7.1.1.9"/>
    </reaction>
</comment>
<organism evidence="24 25">
    <name type="scientific">Candidatus Amphirhobacter heronislandensis</name>
    <dbReference type="NCBI Taxonomy" id="1732024"/>
    <lineage>
        <taxon>Bacteria</taxon>
        <taxon>Pseudomonadati</taxon>
        <taxon>Pseudomonadota</taxon>
        <taxon>Gammaproteobacteria</taxon>
        <taxon>Candidatus Tethybacterales</taxon>
        <taxon>Candidatus Tethybacteraceae</taxon>
        <taxon>Candidatus Amphirhobacter</taxon>
    </lineage>
</organism>
<evidence type="ECO:0000256" key="2">
    <source>
        <dbReference type="ARBA" id="ARBA00007866"/>
    </source>
</evidence>
<evidence type="ECO:0000256" key="8">
    <source>
        <dbReference type="ARBA" id="ARBA00022967"/>
    </source>
</evidence>
<dbReference type="PANTHER" id="PTHR22888:SF9">
    <property type="entry name" value="CYTOCHROME C OXIDASE SUBUNIT 2"/>
    <property type="match status" value="1"/>
</dbReference>
<dbReference type="PROSITE" id="PS51007">
    <property type="entry name" value="CYTC"/>
    <property type="match status" value="1"/>
</dbReference>
<dbReference type="Gene3D" id="1.10.287.90">
    <property type="match status" value="1"/>
</dbReference>
<feature type="transmembrane region" description="Helical" evidence="19">
    <location>
        <begin position="51"/>
        <end position="75"/>
    </location>
</feature>
<keyword evidence="25" id="KW-1185">Reference proteome</keyword>